<keyword evidence="6" id="KW-1185">Reference proteome</keyword>
<name>A0A0P7BL54_9HYPO</name>
<keyword evidence="2" id="KW-0677">Repeat</keyword>
<evidence type="ECO:0000256" key="3">
    <source>
        <dbReference type="ARBA" id="ARBA00023043"/>
    </source>
</evidence>
<dbReference type="Proteomes" id="UP000050424">
    <property type="component" value="Unassembled WGS sequence"/>
</dbReference>
<dbReference type="InterPro" id="IPR036770">
    <property type="entry name" value="Ankyrin_rpt-contain_sf"/>
</dbReference>
<sequence>MAEYVGAIVGLVAAGAHVGHRLYQALKSFKHAQDEFLALSNEITDFRLLLNAVEMALRNDTIPDEAITEIDLAGLLQQSHTTFNEVSTLLNEIQHVGTTGAKVKRRRWLINARKASALQVKIKNHKLLLSSLSQAHTSHMTAKIAISVNQVSASNDALMRGQAALQAESTALCRTMREIRQDISPELVECLQHVSESVQQLVDRNGHDDPGSKRMGNHLQENVRTRIEAEQAVTPEHVMRATLTITCETKLVCYPNCLCRCHLPSFVHLYTSRYLGRLLAGYSSLPGCLSWLRPCNEQSCRRNADPRRFQLHYVFPGWFLNYVARLHVTAQLAFLPLYVCLTTSVTRQEPAAIFDAIKAKNVHLTKKLLLDGDASICDVSSYGWGHMHYASFYCWGTRDCDMSMISILLDAGVDVDYEDRQGYRPIEIIVDDILMNKSIAGDPVRGISSQALADVRVVFRLSAEDMDDSYRDCKGLSHLHEVLLGIDKRHCSLGDCLLQGEITQDSINVADRRGRTPVTWAAEFGCADALRLFLEAGADPSQSGPAVCGFQPLLTLAISSPAAQRGDEQALETIRLLLQADADVNAKDGSGRAVIHMAAAKKNIEVLRIMDRYGGNKVDWRALTPKGESVVDIARLVGASSDFVALTKELWSARDEEEDLFWDATEYSLT</sequence>
<evidence type="ECO:0000256" key="4">
    <source>
        <dbReference type="PROSITE-ProRule" id="PRU00023"/>
    </source>
</evidence>
<proteinExistence type="predicted"/>
<organism evidence="5 6">
    <name type="scientific">Neonectria ditissima</name>
    <dbReference type="NCBI Taxonomy" id="78410"/>
    <lineage>
        <taxon>Eukaryota</taxon>
        <taxon>Fungi</taxon>
        <taxon>Dikarya</taxon>
        <taxon>Ascomycota</taxon>
        <taxon>Pezizomycotina</taxon>
        <taxon>Sordariomycetes</taxon>
        <taxon>Hypocreomycetidae</taxon>
        <taxon>Hypocreales</taxon>
        <taxon>Nectriaceae</taxon>
        <taxon>Neonectria</taxon>
    </lineage>
</organism>
<dbReference type="GO" id="GO:0019706">
    <property type="term" value="F:protein-cysteine S-palmitoyltransferase activity"/>
    <property type="evidence" value="ECO:0007669"/>
    <property type="project" value="UniProtKB-EC"/>
</dbReference>
<reference evidence="5 6" key="1">
    <citation type="submission" date="2015-09" db="EMBL/GenBank/DDBJ databases">
        <title>Draft genome of a European isolate of the apple canker pathogen Neonectria ditissima.</title>
        <authorList>
            <person name="Gomez-Cortecero A."/>
            <person name="Harrison R.J."/>
            <person name="Armitage A.D."/>
        </authorList>
    </citation>
    <scope>NUCLEOTIDE SEQUENCE [LARGE SCALE GENOMIC DNA]</scope>
    <source>
        <strain evidence="5 6">R09/05</strain>
    </source>
</reference>
<dbReference type="STRING" id="78410.A0A0P7BL54"/>
<evidence type="ECO:0000256" key="1">
    <source>
        <dbReference type="ARBA" id="ARBA00012210"/>
    </source>
</evidence>
<dbReference type="SMART" id="SM00248">
    <property type="entry name" value="ANK"/>
    <property type="match status" value="4"/>
</dbReference>
<dbReference type="Pfam" id="PF13637">
    <property type="entry name" value="Ank_4"/>
    <property type="match status" value="1"/>
</dbReference>
<dbReference type="OrthoDB" id="426293at2759"/>
<dbReference type="Gene3D" id="1.25.40.20">
    <property type="entry name" value="Ankyrin repeat-containing domain"/>
    <property type="match status" value="1"/>
</dbReference>
<keyword evidence="3 4" id="KW-0040">ANK repeat</keyword>
<dbReference type="PROSITE" id="PS50088">
    <property type="entry name" value="ANK_REPEAT"/>
    <property type="match status" value="1"/>
</dbReference>
<dbReference type="EMBL" id="LKCW01000070">
    <property type="protein sequence ID" value="KPM41113.1"/>
    <property type="molecule type" value="Genomic_DNA"/>
</dbReference>
<dbReference type="AlphaFoldDB" id="A0A0P7BL54"/>
<evidence type="ECO:0000313" key="6">
    <source>
        <dbReference type="Proteomes" id="UP000050424"/>
    </source>
</evidence>
<dbReference type="SUPFAM" id="SSF48403">
    <property type="entry name" value="Ankyrin repeat"/>
    <property type="match status" value="1"/>
</dbReference>
<accession>A0A0P7BL54</accession>
<evidence type="ECO:0000256" key="2">
    <source>
        <dbReference type="ARBA" id="ARBA00022737"/>
    </source>
</evidence>
<dbReference type="PANTHER" id="PTHR24161">
    <property type="entry name" value="ANK_REP_REGION DOMAIN-CONTAINING PROTEIN-RELATED"/>
    <property type="match status" value="1"/>
</dbReference>
<comment type="caution">
    <text evidence="5">The sequence shown here is derived from an EMBL/GenBank/DDBJ whole genome shotgun (WGS) entry which is preliminary data.</text>
</comment>
<gene>
    <name evidence="5" type="ORF">AK830_g5413</name>
</gene>
<protein>
    <recommendedName>
        <fullName evidence="1">protein S-acyltransferase</fullName>
        <ecNumber evidence="1">2.3.1.225</ecNumber>
    </recommendedName>
</protein>
<feature type="repeat" description="ANK" evidence="4">
    <location>
        <begin position="513"/>
        <end position="545"/>
    </location>
</feature>
<evidence type="ECO:0000313" key="5">
    <source>
        <dbReference type="EMBL" id="KPM41113.1"/>
    </source>
</evidence>
<dbReference type="PANTHER" id="PTHR24161:SF85">
    <property type="entry name" value="PALMITOYLTRANSFERASE HIP14"/>
    <property type="match status" value="1"/>
</dbReference>
<dbReference type="InterPro" id="IPR002110">
    <property type="entry name" value="Ankyrin_rpt"/>
</dbReference>
<dbReference type="PROSITE" id="PS50297">
    <property type="entry name" value="ANK_REP_REGION"/>
    <property type="match status" value="1"/>
</dbReference>
<dbReference type="Pfam" id="PF00023">
    <property type="entry name" value="Ank"/>
    <property type="match status" value="1"/>
</dbReference>
<dbReference type="EC" id="2.3.1.225" evidence="1"/>